<comment type="caution">
    <text evidence="2">The sequence shown here is derived from an EMBL/GenBank/DDBJ whole genome shotgun (WGS) entry which is preliminary data.</text>
</comment>
<evidence type="ECO:0000313" key="2">
    <source>
        <dbReference type="EMBL" id="KKM88637.1"/>
    </source>
</evidence>
<dbReference type="EMBL" id="LAZR01006932">
    <property type="protein sequence ID" value="KKM88637.1"/>
    <property type="molecule type" value="Genomic_DNA"/>
</dbReference>
<dbReference type="AlphaFoldDB" id="A0A0F9P5A7"/>
<proteinExistence type="predicted"/>
<reference evidence="2" key="1">
    <citation type="journal article" date="2015" name="Nature">
        <title>Complex archaea that bridge the gap between prokaryotes and eukaryotes.</title>
        <authorList>
            <person name="Spang A."/>
            <person name="Saw J.H."/>
            <person name="Jorgensen S.L."/>
            <person name="Zaremba-Niedzwiedzka K."/>
            <person name="Martijn J."/>
            <person name="Lind A.E."/>
            <person name="van Eijk R."/>
            <person name="Schleper C."/>
            <person name="Guy L."/>
            <person name="Ettema T.J."/>
        </authorList>
    </citation>
    <scope>NUCLEOTIDE SEQUENCE</scope>
</reference>
<dbReference type="Gene3D" id="3.40.50.300">
    <property type="entry name" value="P-loop containing nucleotide triphosphate hydrolases"/>
    <property type="match status" value="1"/>
</dbReference>
<gene>
    <name evidence="2" type="ORF">LCGC14_1256790</name>
</gene>
<evidence type="ECO:0000256" key="1">
    <source>
        <dbReference type="SAM" id="MobiDB-lite"/>
    </source>
</evidence>
<organism evidence="2">
    <name type="scientific">marine sediment metagenome</name>
    <dbReference type="NCBI Taxonomy" id="412755"/>
    <lineage>
        <taxon>unclassified sequences</taxon>
        <taxon>metagenomes</taxon>
        <taxon>ecological metagenomes</taxon>
    </lineage>
</organism>
<feature type="non-terminal residue" evidence="2">
    <location>
        <position position="167"/>
    </location>
</feature>
<dbReference type="InterPro" id="IPR027417">
    <property type="entry name" value="P-loop_NTPase"/>
</dbReference>
<name>A0A0F9P5A7_9ZZZZ</name>
<accession>A0A0F9P5A7</accession>
<feature type="region of interest" description="Disordered" evidence="1">
    <location>
        <begin position="81"/>
        <end position="102"/>
    </location>
</feature>
<protein>
    <submittedName>
        <fullName evidence="2">Uncharacterized protein</fullName>
    </submittedName>
</protein>
<sequence>MGLDAEGDVAATTAMAEAARIDEGATRDVVETAVQEAAALPGRGFQLLEDPGDVACLRGPGFARSEGGVLVGVAEAPRRVGSEPLDVEDRGLADRRGPRPEDLENVTQNVYRQAGELPAVLASVLRRKPDVLLVDRCPDEETARLVLDAATEQPILLGLHGGDTFIT</sequence>